<evidence type="ECO:0000313" key="5">
    <source>
        <dbReference type="Proteomes" id="UP000189431"/>
    </source>
</evidence>
<dbReference type="CDD" id="cd05300">
    <property type="entry name" value="2-Hacid_dh_1"/>
    <property type="match status" value="1"/>
</dbReference>
<evidence type="ECO:0000259" key="3">
    <source>
        <dbReference type="Pfam" id="PF02826"/>
    </source>
</evidence>
<dbReference type="Pfam" id="PF02826">
    <property type="entry name" value="2-Hacid_dh_C"/>
    <property type="match status" value="1"/>
</dbReference>
<dbReference type="SUPFAM" id="SSF51735">
    <property type="entry name" value="NAD(P)-binding Rossmann-fold domains"/>
    <property type="match status" value="1"/>
</dbReference>
<reference evidence="5" key="1">
    <citation type="submission" date="2017-01" db="EMBL/GenBank/DDBJ databases">
        <title>Draft genome of the species Salinivibrio costicola subsp. alcaliphilus.</title>
        <authorList>
            <person name="Lopez-Hermoso C."/>
            <person name="De La Haba R."/>
            <person name="Sanchez-Porro C."/>
            <person name="Ventosa A."/>
        </authorList>
    </citation>
    <scope>NUCLEOTIDE SEQUENCE [LARGE SCALE GENOMIC DNA]</scope>
    <source>
        <strain evidence="5">CBH448</strain>
    </source>
</reference>
<dbReference type="Gene3D" id="3.40.50.720">
    <property type="entry name" value="NAD(P)-binding Rossmann-like Domain"/>
    <property type="match status" value="2"/>
</dbReference>
<dbReference type="PANTHER" id="PTHR43333">
    <property type="entry name" value="2-HACID_DH_C DOMAIN-CONTAINING PROTEIN"/>
    <property type="match status" value="1"/>
</dbReference>
<dbReference type="PANTHER" id="PTHR43333:SF1">
    <property type="entry name" value="D-ISOMER SPECIFIC 2-HYDROXYACID DEHYDROGENASE NAD-BINDING DOMAIN-CONTAINING PROTEIN"/>
    <property type="match status" value="1"/>
</dbReference>
<proteinExistence type="predicted"/>
<keyword evidence="1" id="KW-0560">Oxidoreductase</keyword>
<gene>
    <name evidence="4" type="ORF">BZJ21_09660</name>
</gene>
<feature type="domain" description="D-isomer specific 2-hydroxyacid dehydrogenase NAD-binding" evidence="3">
    <location>
        <begin position="95"/>
        <end position="266"/>
    </location>
</feature>
<dbReference type="InterPro" id="IPR029752">
    <property type="entry name" value="D-isomer_DH_CS1"/>
</dbReference>
<comment type="caution">
    <text evidence="4">The sequence shown here is derived from an EMBL/GenBank/DDBJ whole genome shotgun (WGS) entry which is preliminary data.</text>
</comment>
<dbReference type="Proteomes" id="UP000189431">
    <property type="component" value="Unassembled WGS sequence"/>
</dbReference>
<evidence type="ECO:0000313" key="4">
    <source>
        <dbReference type="EMBL" id="OOF33700.1"/>
    </source>
</evidence>
<evidence type="ECO:0000256" key="1">
    <source>
        <dbReference type="ARBA" id="ARBA00023002"/>
    </source>
</evidence>
<protein>
    <recommendedName>
        <fullName evidence="3">D-isomer specific 2-hydroxyacid dehydrogenase NAD-binding domain-containing protein</fullName>
    </recommendedName>
</protein>
<sequence length="301" mass="34014">MDKVYVISEHAETYHRLLHNATLPELTVVDRPDQATIWLADPPLAAPQLCYGDQLRWLQSTFAGIDALINAPYRHYQLTNVRGIFGDLMAEYVFGYLLNETRHITQYADQQAQRLWQPHDYTSVRGKTLAILGTGAIGQHIATVAHAFGMHVLGTNQDGRAVEGFEHTMTLTALRQRLSEVDVLVSTLPATTETARCVNADFWQYAKDLLFINVGRGATVDESALIKALDEKKLRLAVLDVMQQEPLPQAHPFWVHPRVHITPHIAAVSFPEQVFDLFADNYRRWHAGKPLAHQVNFNKGY</sequence>
<name>A0ABX3KQ32_SALCS</name>
<dbReference type="RefSeq" id="WP_077669669.1">
    <property type="nucleotide sequence ID" value="NZ_MUFR01000024.1"/>
</dbReference>
<dbReference type="EMBL" id="MUFR01000024">
    <property type="protein sequence ID" value="OOF33700.1"/>
    <property type="molecule type" value="Genomic_DNA"/>
</dbReference>
<evidence type="ECO:0000256" key="2">
    <source>
        <dbReference type="ARBA" id="ARBA00023027"/>
    </source>
</evidence>
<organism evidence="4 5">
    <name type="scientific">Salinivibrio costicola subsp. alcaliphilus</name>
    <dbReference type="NCBI Taxonomy" id="272773"/>
    <lineage>
        <taxon>Bacteria</taxon>
        <taxon>Pseudomonadati</taxon>
        <taxon>Pseudomonadota</taxon>
        <taxon>Gammaproteobacteria</taxon>
        <taxon>Vibrionales</taxon>
        <taxon>Vibrionaceae</taxon>
        <taxon>Salinivibrio</taxon>
    </lineage>
</organism>
<accession>A0ABX3KQ32</accession>
<dbReference type="PROSITE" id="PS00065">
    <property type="entry name" value="D_2_HYDROXYACID_DH_1"/>
    <property type="match status" value="1"/>
</dbReference>
<keyword evidence="5" id="KW-1185">Reference proteome</keyword>
<keyword evidence="2" id="KW-0520">NAD</keyword>
<dbReference type="InterPro" id="IPR006140">
    <property type="entry name" value="D-isomer_DH_NAD-bd"/>
</dbReference>
<dbReference type="InterPro" id="IPR036291">
    <property type="entry name" value="NAD(P)-bd_dom_sf"/>
</dbReference>